<feature type="transmembrane region" description="Helical" evidence="1">
    <location>
        <begin position="12"/>
        <end position="32"/>
    </location>
</feature>
<keyword evidence="1" id="KW-0812">Transmembrane</keyword>
<evidence type="ECO:0000256" key="1">
    <source>
        <dbReference type="SAM" id="Phobius"/>
    </source>
</evidence>
<sequence length="198" mass="22280">MTSSQDWWTAVVSPIVFVIVGAVISLYATIIFERYKFFVDTVREVRSARLTLGRDFLPVYVEGIPECCRLGYEYSNFLELKQGQLEAAGQSSTAKQIERLHAFAYEATGRIVAMQNALDLVAGSPEKHAVKAKAIQNLLSAFQLRFNKVSRDEFTDFERNMRPNRGALLRPWPQPLVANEANASGVQYFVDLPSARNV</sequence>
<comment type="caution">
    <text evidence="2">The sequence shown here is derived from an EMBL/GenBank/DDBJ whole genome shotgun (WGS) entry which is preliminary data.</text>
</comment>
<reference evidence="2 3" key="1">
    <citation type="journal article" date="2014" name="J. Microbiol.">
        <title>Diaminobutyricibacter tongyongensis gen. nov., sp. nov. and Homoserinibacter gongjuensis gen. nov., sp. nov. belong to the family Microbacteriaceae.</title>
        <authorList>
            <person name="Kim S.J."/>
            <person name="Ahn J.H."/>
            <person name="Weon H.Y."/>
            <person name="Hamada M."/>
            <person name="Suzuki K."/>
            <person name="Kwon S.W."/>
        </authorList>
    </citation>
    <scope>NUCLEOTIDE SEQUENCE [LARGE SCALE GENOMIC DNA]</scope>
    <source>
        <strain evidence="2 3">NBRC 108724</strain>
    </source>
</reference>
<dbReference type="EMBL" id="JAAGWY010000005">
    <property type="protein sequence ID" value="NEN07752.1"/>
    <property type="molecule type" value="Genomic_DNA"/>
</dbReference>
<evidence type="ECO:0000313" key="2">
    <source>
        <dbReference type="EMBL" id="NEN07752.1"/>
    </source>
</evidence>
<keyword evidence="3" id="KW-1185">Reference proteome</keyword>
<accession>A0A6L9Y241</accession>
<evidence type="ECO:0000313" key="3">
    <source>
        <dbReference type="Proteomes" id="UP000474967"/>
    </source>
</evidence>
<name>A0A6L9Y241_9MICO</name>
<protein>
    <submittedName>
        <fullName evidence="2">Uncharacterized protein</fullName>
    </submittedName>
</protein>
<proteinExistence type="predicted"/>
<dbReference type="AlphaFoldDB" id="A0A6L9Y241"/>
<dbReference type="Proteomes" id="UP000474967">
    <property type="component" value="Unassembled WGS sequence"/>
</dbReference>
<gene>
    <name evidence="2" type="ORF">G3T36_17995</name>
</gene>
<dbReference type="RefSeq" id="WP_163291243.1">
    <property type="nucleotide sequence ID" value="NZ_JAAGWY010000005.1"/>
</dbReference>
<keyword evidence="1" id="KW-1133">Transmembrane helix</keyword>
<organism evidence="2 3">
    <name type="scientific">Leifsonia tongyongensis</name>
    <dbReference type="NCBI Taxonomy" id="1268043"/>
    <lineage>
        <taxon>Bacteria</taxon>
        <taxon>Bacillati</taxon>
        <taxon>Actinomycetota</taxon>
        <taxon>Actinomycetes</taxon>
        <taxon>Micrococcales</taxon>
        <taxon>Microbacteriaceae</taxon>
        <taxon>Leifsonia</taxon>
    </lineage>
</organism>
<keyword evidence="1" id="KW-0472">Membrane</keyword>